<dbReference type="InterPro" id="IPR025914">
    <property type="entry name" value="SpoVAE"/>
</dbReference>
<accession>A0AAU7VPW6</accession>
<dbReference type="Pfam" id="PF14097">
    <property type="entry name" value="SpoVAE"/>
    <property type="match status" value="1"/>
</dbReference>
<dbReference type="EMBL" id="CP158367">
    <property type="protein sequence ID" value="XBX75984.1"/>
    <property type="molecule type" value="Genomic_DNA"/>
</dbReference>
<organism evidence="1">
    <name type="scientific">Proteinivorax tanatarense</name>
    <dbReference type="NCBI Taxonomy" id="1260629"/>
    <lineage>
        <taxon>Bacteria</taxon>
        <taxon>Bacillati</taxon>
        <taxon>Bacillota</taxon>
        <taxon>Clostridia</taxon>
        <taxon>Eubacteriales</taxon>
        <taxon>Proteinivoracaceae</taxon>
        <taxon>Proteinivorax</taxon>
    </lineage>
</organism>
<sequence length="193" mass="20488">MTKRVILVTDGDTVAKSCVELAAQKLELRCISASAGNPTELRGSEIKELIEQSKGSTVIVMVDDRGQAGQGKGERVTEYLTTQDGIEIIGALAVASNSPAVEPIKPDKSITMTGDFVSLGVDKEGIELADDKIYGDTVENLESLGIKNIIGIGDIGKMCGQDSIHEGVPVTIKAIEEIIKLNSKKDLGGKYEK</sequence>
<dbReference type="AlphaFoldDB" id="A0AAU7VPW6"/>
<reference evidence="1" key="1">
    <citation type="journal article" date="2013" name="Extremophiles">
        <title>Proteinivorax tanatarense gen. nov., sp. nov., an anaerobic, haloalkaliphilic, proteolytic bacterium isolated from a decaying algal bloom, and proposal of Proteinivoraceae fam. nov.</title>
        <authorList>
            <person name="Kevbrin V."/>
            <person name="Boltyanskaya Y."/>
            <person name="Zhilina T."/>
            <person name="Kolganova T."/>
            <person name="Lavrentjeva E."/>
            <person name="Kuznetsov B."/>
        </authorList>
    </citation>
    <scope>NUCLEOTIDE SEQUENCE</scope>
    <source>
        <strain evidence="1">Z-910T</strain>
    </source>
</reference>
<evidence type="ECO:0000313" key="1">
    <source>
        <dbReference type="EMBL" id="XBX75984.1"/>
    </source>
</evidence>
<proteinExistence type="predicted"/>
<protein>
    <submittedName>
        <fullName evidence="1">Stage V sporulation protein AE</fullName>
    </submittedName>
</protein>
<gene>
    <name evidence="1" type="ORF">PRVXT_001151</name>
</gene>
<name>A0AAU7VPW6_9FIRM</name>
<dbReference type="RefSeq" id="WP_350344719.1">
    <property type="nucleotide sequence ID" value="NZ_CP158367.1"/>
</dbReference>
<reference evidence="1" key="2">
    <citation type="submission" date="2024-06" db="EMBL/GenBank/DDBJ databases">
        <authorList>
            <person name="Petrova K.O."/>
            <person name="Toshchakov S.V."/>
            <person name="Boltjanskaja Y.V."/>
            <person name="Kevbrin V."/>
        </authorList>
    </citation>
    <scope>NUCLEOTIDE SEQUENCE</scope>
    <source>
        <strain evidence="1">Z-910T</strain>
    </source>
</reference>